<keyword evidence="2" id="KW-1185">Reference proteome</keyword>
<dbReference type="Gramene" id="PUZ55278">
    <property type="protein sequence ID" value="PUZ55278"/>
    <property type="gene ID" value="GQ55_5G199900"/>
</dbReference>
<dbReference type="AlphaFoldDB" id="A0A2T7DI73"/>
<accession>A0A2T7DI73</accession>
<organism evidence="1 2">
    <name type="scientific">Panicum hallii var. hallii</name>
    <dbReference type="NCBI Taxonomy" id="1504633"/>
    <lineage>
        <taxon>Eukaryota</taxon>
        <taxon>Viridiplantae</taxon>
        <taxon>Streptophyta</taxon>
        <taxon>Embryophyta</taxon>
        <taxon>Tracheophyta</taxon>
        <taxon>Spermatophyta</taxon>
        <taxon>Magnoliopsida</taxon>
        <taxon>Liliopsida</taxon>
        <taxon>Poales</taxon>
        <taxon>Poaceae</taxon>
        <taxon>PACMAD clade</taxon>
        <taxon>Panicoideae</taxon>
        <taxon>Panicodae</taxon>
        <taxon>Paniceae</taxon>
        <taxon>Panicinae</taxon>
        <taxon>Panicum</taxon>
        <taxon>Panicum sect. Panicum</taxon>
    </lineage>
</organism>
<protein>
    <submittedName>
        <fullName evidence="1">Uncharacterized protein</fullName>
    </submittedName>
</protein>
<dbReference type="EMBL" id="CM009753">
    <property type="protein sequence ID" value="PUZ55278.1"/>
    <property type="molecule type" value="Genomic_DNA"/>
</dbReference>
<evidence type="ECO:0000313" key="1">
    <source>
        <dbReference type="EMBL" id="PUZ55278.1"/>
    </source>
</evidence>
<sequence length="57" mass="6400">MGSFLEFTDLTANHSTSFPAVKNKLHKSCFLESIRPQHPRLVGFWALAQSRSPKSPT</sequence>
<proteinExistence type="predicted"/>
<gene>
    <name evidence="1" type="ORF">GQ55_5G199900</name>
</gene>
<evidence type="ECO:0000313" key="2">
    <source>
        <dbReference type="Proteomes" id="UP000244336"/>
    </source>
</evidence>
<reference evidence="1 2" key="1">
    <citation type="submission" date="2018-04" db="EMBL/GenBank/DDBJ databases">
        <title>WGS assembly of Panicum hallii var. hallii HAL2.</title>
        <authorList>
            <person name="Lovell J."/>
            <person name="Jenkins J."/>
            <person name="Lowry D."/>
            <person name="Mamidi S."/>
            <person name="Sreedasyam A."/>
            <person name="Weng X."/>
            <person name="Barry K."/>
            <person name="Bonette J."/>
            <person name="Campitelli B."/>
            <person name="Daum C."/>
            <person name="Gordon S."/>
            <person name="Gould B."/>
            <person name="Lipzen A."/>
            <person name="MacQueen A."/>
            <person name="Palacio-Mejia J."/>
            <person name="Plott C."/>
            <person name="Shakirov E."/>
            <person name="Shu S."/>
            <person name="Yoshinaga Y."/>
            <person name="Zane M."/>
            <person name="Rokhsar D."/>
            <person name="Grimwood J."/>
            <person name="Schmutz J."/>
            <person name="Juenger T."/>
        </authorList>
    </citation>
    <scope>NUCLEOTIDE SEQUENCE [LARGE SCALE GENOMIC DNA]</scope>
    <source>
        <strain evidence="2">cv. HAL2</strain>
    </source>
</reference>
<name>A0A2T7DI73_9POAL</name>
<dbReference type="Proteomes" id="UP000244336">
    <property type="component" value="Chromosome 5"/>
</dbReference>